<dbReference type="Pfam" id="PF22893">
    <property type="entry name" value="ULD_2"/>
    <property type="match status" value="1"/>
</dbReference>
<feature type="domain" description="Ubiquitin-like" evidence="2">
    <location>
        <begin position="322"/>
        <end position="404"/>
    </location>
</feature>
<dbReference type="EMBL" id="JAUJFL010000004">
    <property type="protein sequence ID" value="KAK2604232.1"/>
    <property type="molecule type" value="Genomic_DNA"/>
</dbReference>
<comment type="caution">
    <text evidence="3">The sequence shown here is derived from an EMBL/GenBank/DDBJ whole genome shotgun (WGS) entry which is preliminary data.</text>
</comment>
<keyword evidence="4" id="KW-1185">Reference proteome</keyword>
<dbReference type="InterPro" id="IPR054464">
    <property type="entry name" value="ULD_fung"/>
</dbReference>
<proteinExistence type="predicted"/>
<evidence type="ECO:0000313" key="3">
    <source>
        <dbReference type="EMBL" id="KAK2604232.1"/>
    </source>
</evidence>
<evidence type="ECO:0000256" key="1">
    <source>
        <dbReference type="SAM" id="MobiDB-lite"/>
    </source>
</evidence>
<organism evidence="3 4">
    <name type="scientific">Phomopsis amygdali</name>
    <name type="common">Fusicoccum amygdali</name>
    <dbReference type="NCBI Taxonomy" id="1214568"/>
    <lineage>
        <taxon>Eukaryota</taxon>
        <taxon>Fungi</taxon>
        <taxon>Dikarya</taxon>
        <taxon>Ascomycota</taxon>
        <taxon>Pezizomycotina</taxon>
        <taxon>Sordariomycetes</taxon>
        <taxon>Sordariomycetidae</taxon>
        <taxon>Diaporthales</taxon>
        <taxon>Diaporthaceae</taxon>
        <taxon>Diaporthe</taxon>
    </lineage>
</organism>
<name>A0AAD9SBI3_PHOAM</name>
<evidence type="ECO:0000313" key="4">
    <source>
        <dbReference type="Proteomes" id="UP001265746"/>
    </source>
</evidence>
<dbReference type="AlphaFoldDB" id="A0AAD9SBI3"/>
<protein>
    <recommendedName>
        <fullName evidence="2">Ubiquitin-like domain-containing protein</fullName>
    </recommendedName>
</protein>
<feature type="compositionally biased region" description="Pro residues" evidence="1">
    <location>
        <begin position="414"/>
        <end position="446"/>
    </location>
</feature>
<dbReference type="Proteomes" id="UP001265746">
    <property type="component" value="Unassembled WGS sequence"/>
</dbReference>
<sequence>MEAVGAAASVLAVIELVGRISISARSLMREVRGARKDMIDVRKDLSDLSTVLNMLAEDLDLDNGRPDATRGGHHHIASIANSCRTVLSEIEAVLRESRSRLVWAASGRERVDRLRTRLETCTLSLDVALDYRTMVVVHDIKEDSTRIVGDLSTIRRDMALLLGKIDNIEQKASAGPGPPDATELSGDNVVLDRFLDDCRSDAQTVLDSIDYQQEHVFDNIPSQLSETTEHAESVPNLTTSSSLPAILFSNSLGHVHEIPLEECGTWTEMAETVMNTYPCDSVDFEEIQAGRFFLVHDGQWIPWESWDHVVGPGLRVGMRLWRNDVIRFRDAVGRKTKIPWYMITKWSAIEKRIRNKFVHFESLRRSVQKGRYDLLGPDNTVILPETWESVVRPGMSITMKMWPNAEVSHGVSPSTPPHQPPEQRPPGAPGVGRPPRPPRPIHPPASKPTKTSHRPRNYRYEPSLFVKIFSLQTHVAM</sequence>
<gene>
    <name evidence="3" type="ORF">N8I77_007178</name>
</gene>
<reference evidence="3" key="1">
    <citation type="submission" date="2023-06" db="EMBL/GenBank/DDBJ databases">
        <authorList>
            <person name="Noh H."/>
        </authorList>
    </citation>
    <scope>NUCLEOTIDE SEQUENCE</scope>
    <source>
        <strain evidence="3">DUCC20226</strain>
    </source>
</reference>
<feature type="region of interest" description="Disordered" evidence="1">
    <location>
        <begin position="406"/>
        <end position="457"/>
    </location>
</feature>
<evidence type="ECO:0000259" key="2">
    <source>
        <dbReference type="Pfam" id="PF22893"/>
    </source>
</evidence>
<accession>A0AAD9SBI3</accession>